<reference evidence="3 4" key="2">
    <citation type="submission" date="2014-05" db="EMBL/GenBank/DDBJ databases">
        <title>Genome sequence of the 3-chlorobenzoate degrading bacterium Pseudomonas knackmussii B13 shows multiple evidence for horizontal gene transfer.</title>
        <authorList>
            <person name="Miyazaki R."/>
            <person name="Bertelli C."/>
            <person name="Falquet L."/>
            <person name="Robinson-Rechavi M."/>
            <person name="Gharib W."/>
            <person name="Roy S."/>
            <person name="Van der Meer J.R."/>
        </authorList>
    </citation>
    <scope>NUCLEOTIDE SEQUENCE [LARGE SCALE GENOMIC DNA]</scope>
    <source>
        <strain evidence="3 4">B13</strain>
    </source>
</reference>
<dbReference type="OrthoDB" id="5824177at2"/>
<dbReference type="Proteomes" id="UP000025241">
    <property type="component" value="Chromosome I"/>
</dbReference>
<reference evidence="3 4" key="1">
    <citation type="submission" date="2013-03" db="EMBL/GenBank/DDBJ databases">
        <authorList>
            <person name="Linke B."/>
        </authorList>
    </citation>
    <scope>NUCLEOTIDE SEQUENCE [LARGE SCALE GENOMIC DNA]</scope>
    <source>
        <strain evidence="3 4">B13</strain>
    </source>
</reference>
<dbReference type="Pfam" id="PF09722">
    <property type="entry name" value="Xre_MbcA_ParS_C"/>
    <property type="match status" value="1"/>
</dbReference>
<dbReference type="GO" id="GO:0003677">
    <property type="term" value="F:DNA binding"/>
    <property type="evidence" value="ECO:0007669"/>
    <property type="project" value="InterPro"/>
</dbReference>
<evidence type="ECO:0000259" key="1">
    <source>
        <dbReference type="Pfam" id="PF09722"/>
    </source>
</evidence>
<dbReference type="InterPro" id="IPR011979">
    <property type="entry name" value="Antitox_Xre"/>
</dbReference>
<organism evidence="3 4">
    <name type="scientific">Pseudomonas knackmussii (strain DSM 6978 / CCUG 54928 / LMG 23759 / B13)</name>
    <dbReference type="NCBI Taxonomy" id="1301098"/>
    <lineage>
        <taxon>Bacteria</taxon>
        <taxon>Pseudomonadati</taxon>
        <taxon>Pseudomonadota</taxon>
        <taxon>Gammaproteobacteria</taxon>
        <taxon>Pseudomonadales</taxon>
        <taxon>Pseudomonadaceae</taxon>
        <taxon>Pseudomonas</taxon>
    </lineage>
</organism>
<evidence type="ECO:0000313" key="3">
    <source>
        <dbReference type="EMBL" id="CDF85349.1"/>
    </source>
</evidence>
<feature type="domain" description="Antitoxin Xre/MbcA/ParS-like toxin-binding" evidence="1">
    <location>
        <begin position="100"/>
        <end position="149"/>
    </location>
</feature>
<dbReference type="STRING" id="1301098.PKB_4020"/>
<sequence length="152" mass="17195">MLAMKTNEGHRGAAQFPRFWALAYDHARLTENERLQQIRHGLSWTWVESARDTFRINTSDFVALFNISLSTYERKKKADQPLDVVTSERLDRLAAVALLAESVFEDKDAATQWLERPNEALGGQTPLSLCDTEIGANQVRRVLHALEWGGVA</sequence>
<dbReference type="Pfam" id="PF20432">
    <property type="entry name" value="Xre-like-HTH"/>
    <property type="match status" value="1"/>
</dbReference>
<gene>
    <name evidence="3" type="ORF">PKB_4020</name>
</gene>
<evidence type="ECO:0000259" key="2">
    <source>
        <dbReference type="Pfam" id="PF20432"/>
    </source>
</evidence>
<dbReference type="NCBIfam" id="TIGR02293">
    <property type="entry name" value="TAS_TIGR02293"/>
    <property type="match status" value="1"/>
</dbReference>
<dbReference type="AlphaFoldDB" id="A0A024HL17"/>
<dbReference type="HOGENOM" id="CLU_109353_4_1_6"/>
<dbReference type="RefSeq" id="WP_052355336.1">
    <property type="nucleotide sequence ID" value="NZ_HG322950.1"/>
</dbReference>
<dbReference type="InterPro" id="IPR046847">
    <property type="entry name" value="Xre-like_HTH"/>
</dbReference>
<proteinExistence type="predicted"/>
<accession>A0A024HL17</accession>
<dbReference type="EMBL" id="HG322950">
    <property type="protein sequence ID" value="CDF85349.1"/>
    <property type="molecule type" value="Genomic_DNA"/>
</dbReference>
<dbReference type="eggNOG" id="COG5642">
    <property type="taxonomic scope" value="Bacteria"/>
</dbReference>
<keyword evidence="4" id="KW-1185">Reference proteome</keyword>
<dbReference type="PATRIC" id="fig|1301098.3.peg.4025"/>
<evidence type="ECO:0000313" key="4">
    <source>
        <dbReference type="Proteomes" id="UP000025241"/>
    </source>
</evidence>
<dbReference type="InterPro" id="IPR024467">
    <property type="entry name" value="Xre/MbcA/ParS-like_toxin-bd"/>
</dbReference>
<name>A0A024HL17_PSEKB</name>
<dbReference type="KEGG" id="pkc:PKB_4020"/>
<protein>
    <submittedName>
        <fullName evidence="3">Uncharacterized protein</fullName>
    </submittedName>
</protein>
<feature type="domain" description="Antitoxin Xre-like helix-turn-helix" evidence="2">
    <location>
        <begin position="33"/>
        <end position="94"/>
    </location>
</feature>